<evidence type="ECO:0000256" key="4">
    <source>
        <dbReference type="ARBA" id="ARBA00022568"/>
    </source>
</evidence>
<keyword evidence="9 15" id="KW-1133">Transmembrane helix</keyword>
<keyword evidence="6 15" id="KW-0812">Transmembrane</keyword>
<keyword evidence="2" id="KW-0813">Transport</keyword>
<feature type="region of interest" description="Disordered" evidence="14">
    <location>
        <begin position="762"/>
        <end position="782"/>
    </location>
</feature>
<evidence type="ECO:0000256" key="9">
    <source>
        <dbReference type="ARBA" id="ARBA00022989"/>
    </source>
</evidence>
<dbReference type="SUPFAM" id="SSF48403">
    <property type="entry name" value="Ankyrin repeat"/>
    <property type="match status" value="1"/>
</dbReference>
<evidence type="ECO:0000256" key="6">
    <source>
        <dbReference type="ARBA" id="ARBA00022692"/>
    </source>
</evidence>
<dbReference type="Pfam" id="PF12796">
    <property type="entry name" value="Ank_2"/>
    <property type="match status" value="2"/>
</dbReference>
<evidence type="ECO:0000313" key="18">
    <source>
        <dbReference type="Proteomes" id="UP001159427"/>
    </source>
</evidence>
<keyword evidence="7" id="KW-0677">Repeat</keyword>
<feature type="transmembrane region" description="Helical" evidence="15">
    <location>
        <begin position="579"/>
        <end position="598"/>
    </location>
</feature>
<comment type="subcellular location">
    <subcellularLocation>
        <location evidence="1">Cell membrane</location>
        <topology evidence="1">Multi-pass membrane protein</topology>
    </subcellularLocation>
</comment>
<feature type="transmembrane region" description="Helical" evidence="15">
    <location>
        <begin position="674"/>
        <end position="699"/>
    </location>
</feature>
<dbReference type="InterPro" id="IPR005821">
    <property type="entry name" value="Ion_trans_dom"/>
</dbReference>
<dbReference type="InterPro" id="IPR036770">
    <property type="entry name" value="Ankyrin_rpt-contain_sf"/>
</dbReference>
<evidence type="ECO:0000256" key="11">
    <source>
        <dbReference type="ARBA" id="ARBA00023136"/>
    </source>
</evidence>
<keyword evidence="11 15" id="KW-0472">Membrane</keyword>
<dbReference type="PROSITE" id="PS50297">
    <property type="entry name" value="ANK_REP_REGION"/>
    <property type="match status" value="1"/>
</dbReference>
<keyword evidence="3" id="KW-1003">Cell membrane</keyword>
<feature type="repeat" description="ANK" evidence="13">
    <location>
        <begin position="188"/>
        <end position="220"/>
    </location>
</feature>
<evidence type="ECO:0000256" key="14">
    <source>
        <dbReference type="SAM" id="MobiDB-lite"/>
    </source>
</evidence>
<sequence>MGNKASAQEAKGAGKDVIKQTQKSSNELYEYVDLNGGGKLVEAFRRGQARKDFTEVEELIDGFRGKFLYNDGVGKDIEVKELVQWRNQSREVKEPKEKSIFSSFFTTFTNRVEDTIETVGTDNYALTENTGNKTRQVYWDINLRAAVGETILHLCFLNATRVHYDLSKMIIKRFPNLVNDIYLSDEYYGESALHMAIVNENQEMVHYLCKHGANIHERAHGAFLMPEDQRKSRRDNFAQEEIVLSDVTNYESNTYWGEYPLSFAAGLGLEDMVRYLLAKGACPNKQDTNGNTVLHIMVIHDKLDMYDLILDIGCRCRCECSKPLTDIVNRMGFTPLTLAAKLARKEMFHHILTREREVFWQYGEVTCAAFSLNNLDTVTSEGHINEKCALNIITHEESVPHLDLFDGILYNLLKEKWKYACRYRFYQLLALYVVFLIVFSIAMLLRPIEEGGCVDELSDTINNSTGSLMGINATSTAPIKCDDCFLLTTVETSTTQQARAAFEILTLLFAFFYILILIREIIFQEGIKSVFWGLVRTPLRLLFTLSCVLLLACLITRFTCKPHTEDHLAIAALVMAWPYSLMFCRGFALVGPFVVMIYQMLKKDFLIFFVIYLIFVIGFSQAMFLVMRGYEDSTIQENLFTRWFAAGLGVIILSLGEFELLYEQVANSRSPFRVLGLIMFFLFIILGALLIVNMLIAMMGNTYLMVAETKKEWTRQWARLVLATERMLTPKQRLAAQKKYSQSLGTSGERALIMRLRNHENRQQSQVSHDPKQQAKANRKVSAVPLPKMDYNWLDTE</sequence>
<keyword evidence="18" id="KW-1185">Reference proteome</keyword>
<evidence type="ECO:0000256" key="10">
    <source>
        <dbReference type="ARBA" id="ARBA00023065"/>
    </source>
</evidence>
<keyword evidence="8" id="KW-0106">Calcium</keyword>
<evidence type="ECO:0000256" key="8">
    <source>
        <dbReference type="ARBA" id="ARBA00022837"/>
    </source>
</evidence>
<dbReference type="InterPro" id="IPR002110">
    <property type="entry name" value="Ankyrin_rpt"/>
</dbReference>
<evidence type="ECO:0000256" key="13">
    <source>
        <dbReference type="PROSITE-ProRule" id="PRU00023"/>
    </source>
</evidence>
<proteinExistence type="predicted"/>
<feature type="transmembrane region" description="Helical" evidence="15">
    <location>
        <begin position="539"/>
        <end position="559"/>
    </location>
</feature>
<feature type="transmembrane region" description="Helical" evidence="15">
    <location>
        <begin position="425"/>
        <end position="445"/>
    </location>
</feature>
<protein>
    <recommendedName>
        <fullName evidence="16">Ion transport domain-containing protein</fullName>
    </recommendedName>
</protein>
<evidence type="ECO:0000313" key="17">
    <source>
        <dbReference type="EMBL" id="CAH3164890.1"/>
    </source>
</evidence>
<dbReference type="EMBL" id="CALNXI010001324">
    <property type="protein sequence ID" value="CAH3164890.1"/>
    <property type="molecule type" value="Genomic_DNA"/>
</dbReference>
<feature type="domain" description="Ion transport" evidence="16">
    <location>
        <begin position="494"/>
        <end position="706"/>
    </location>
</feature>
<dbReference type="SMART" id="SM00248">
    <property type="entry name" value="ANK"/>
    <property type="match status" value="5"/>
</dbReference>
<dbReference type="PANTHER" id="PTHR10582">
    <property type="entry name" value="TRANSIENT RECEPTOR POTENTIAL ION CHANNEL PROTEIN"/>
    <property type="match status" value="1"/>
</dbReference>
<dbReference type="InterPro" id="IPR024862">
    <property type="entry name" value="TRPV"/>
</dbReference>
<dbReference type="Gene3D" id="1.25.40.20">
    <property type="entry name" value="Ankyrin repeat-containing domain"/>
    <property type="match status" value="1"/>
</dbReference>
<reference evidence="17 18" key="1">
    <citation type="submission" date="2022-05" db="EMBL/GenBank/DDBJ databases">
        <authorList>
            <consortium name="Genoscope - CEA"/>
            <person name="William W."/>
        </authorList>
    </citation>
    <scope>NUCLEOTIDE SEQUENCE [LARGE SCALE GENOMIC DNA]</scope>
</reference>
<evidence type="ECO:0000256" key="15">
    <source>
        <dbReference type="SAM" id="Phobius"/>
    </source>
</evidence>
<keyword evidence="5" id="KW-0107">Calcium channel</keyword>
<comment type="caution">
    <text evidence="17">The sequence shown here is derived from an EMBL/GenBank/DDBJ whole genome shotgun (WGS) entry which is preliminary data.</text>
</comment>
<accession>A0ABN8QHU5</accession>
<organism evidence="17 18">
    <name type="scientific">Porites evermanni</name>
    <dbReference type="NCBI Taxonomy" id="104178"/>
    <lineage>
        <taxon>Eukaryota</taxon>
        <taxon>Metazoa</taxon>
        <taxon>Cnidaria</taxon>
        <taxon>Anthozoa</taxon>
        <taxon>Hexacorallia</taxon>
        <taxon>Scleractinia</taxon>
        <taxon>Fungiina</taxon>
        <taxon>Poritidae</taxon>
        <taxon>Porites</taxon>
    </lineage>
</organism>
<name>A0ABN8QHU5_9CNID</name>
<feature type="transmembrane region" description="Helical" evidence="15">
    <location>
        <begin position="605"/>
        <end position="627"/>
    </location>
</feature>
<evidence type="ECO:0000256" key="5">
    <source>
        <dbReference type="ARBA" id="ARBA00022673"/>
    </source>
</evidence>
<dbReference type="PROSITE" id="PS50088">
    <property type="entry name" value="ANK_REPEAT"/>
    <property type="match status" value="2"/>
</dbReference>
<dbReference type="Pfam" id="PF00520">
    <property type="entry name" value="Ion_trans"/>
    <property type="match status" value="1"/>
</dbReference>
<keyword evidence="12" id="KW-0407">Ion channel</keyword>
<evidence type="ECO:0000259" key="16">
    <source>
        <dbReference type="Pfam" id="PF00520"/>
    </source>
</evidence>
<keyword evidence="10" id="KW-0406">Ion transport</keyword>
<gene>
    <name evidence="17" type="ORF">PEVE_00005144</name>
</gene>
<feature type="transmembrane region" description="Helical" evidence="15">
    <location>
        <begin position="639"/>
        <end position="662"/>
    </location>
</feature>
<evidence type="ECO:0000256" key="1">
    <source>
        <dbReference type="ARBA" id="ARBA00004651"/>
    </source>
</evidence>
<dbReference type="Proteomes" id="UP001159427">
    <property type="component" value="Unassembled WGS sequence"/>
</dbReference>
<keyword evidence="4" id="KW-0109">Calcium transport</keyword>
<dbReference type="PANTHER" id="PTHR10582:SF28">
    <property type="entry name" value="NANCHUNG, ISOFORM B"/>
    <property type="match status" value="1"/>
</dbReference>
<evidence type="ECO:0000256" key="2">
    <source>
        <dbReference type="ARBA" id="ARBA00022448"/>
    </source>
</evidence>
<evidence type="ECO:0000256" key="12">
    <source>
        <dbReference type="ARBA" id="ARBA00023303"/>
    </source>
</evidence>
<feature type="repeat" description="ANK" evidence="13">
    <location>
        <begin position="256"/>
        <end position="288"/>
    </location>
</feature>
<evidence type="ECO:0000256" key="3">
    <source>
        <dbReference type="ARBA" id="ARBA00022475"/>
    </source>
</evidence>
<keyword evidence="13" id="KW-0040">ANK repeat</keyword>
<evidence type="ECO:0000256" key="7">
    <source>
        <dbReference type="ARBA" id="ARBA00022737"/>
    </source>
</evidence>
<feature type="transmembrane region" description="Helical" evidence="15">
    <location>
        <begin position="500"/>
        <end position="518"/>
    </location>
</feature>